<evidence type="ECO:0000313" key="2">
    <source>
        <dbReference type="Proteomes" id="UP001060215"/>
    </source>
</evidence>
<gene>
    <name evidence="1" type="ORF">LOK49_LG01G01274</name>
</gene>
<reference evidence="1 2" key="1">
    <citation type="journal article" date="2022" name="Plant J.">
        <title>Chromosome-level genome of Camellia lanceoleosa provides a valuable resource for understanding genome evolution and self-incompatibility.</title>
        <authorList>
            <person name="Gong W."/>
            <person name="Xiao S."/>
            <person name="Wang L."/>
            <person name="Liao Z."/>
            <person name="Chang Y."/>
            <person name="Mo W."/>
            <person name="Hu G."/>
            <person name="Li W."/>
            <person name="Zhao G."/>
            <person name="Zhu H."/>
            <person name="Hu X."/>
            <person name="Ji K."/>
            <person name="Xiang X."/>
            <person name="Song Q."/>
            <person name="Yuan D."/>
            <person name="Jin S."/>
            <person name="Zhang L."/>
        </authorList>
    </citation>
    <scope>NUCLEOTIDE SEQUENCE [LARGE SCALE GENOMIC DNA]</scope>
    <source>
        <strain evidence="1">SQ_2022a</strain>
    </source>
</reference>
<organism evidence="1 2">
    <name type="scientific">Camellia lanceoleosa</name>
    <dbReference type="NCBI Taxonomy" id="1840588"/>
    <lineage>
        <taxon>Eukaryota</taxon>
        <taxon>Viridiplantae</taxon>
        <taxon>Streptophyta</taxon>
        <taxon>Embryophyta</taxon>
        <taxon>Tracheophyta</taxon>
        <taxon>Spermatophyta</taxon>
        <taxon>Magnoliopsida</taxon>
        <taxon>eudicotyledons</taxon>
        <taxon>Gunneridae</taxon>
        <taxon>Pentapetalae</taxon>
        <taxon>asterids</taxon>
        <taxon>Ericales</taxon>
        <taxon>Theaceae</taxon>
        <taxon>Camellia</taxon>
    </lineage>
</organism>
<keyword evidence="2" id="KW-1185">Reference proteome</keyword>
<accession>A0ACC0IU52</accession>
<dbReference type="Proteomes" id="UP001060215">
    <property type="component" value="Chromosome 1"/>
</dbReference>
<evidence type="ECO:0000313" key="1">
    <source>
        <dbReference type="EMBL" id="KAI8029170.1"/>
    </source>
</evidence>
<dbReference type="EMBL" id="CM045758">
    <property type="protein sequence ID" value="KAI8029170.1"/>
    <property type="molecule type" value="Genomic_DNA"/>
</dbReference>
<comment type="caution">
    <text evidence="1">The sequence shown here is derived from an EMBL/GenBank/DDBJ whole genome shotgun (WGS) entry which is preliminary data.</text>
</comment>
<name>A0ACC0IU52_9ERIC</name>
<proteinExistence type="predicted"/>
<sequence>MRRSFGANGGMGGGGGMLRTVQRGVRANVGGAAQEPFSHSTATNSSTTTRSTYKPTTSNLLSLYSSASSSSHLPVSSISNLPTWPGSSSSYPTTTTFSDEFEWECVDGIEDEKGVCAFYDDFVFGSVPSEDEVQHALSSLQQVLDPAAFSQFIKDRLAYNSDNDVADEITSPTGLVTRVSSVGTELDWIEPSMQPCNPRMLQRHGSDRVYDAFHLLQTDPSIQRMVVSLSSDKAVWNAILSNEVVRELRESLSEADNNVLENLDDCSDGCSKAATNILSWIFDNTKAKVMELIDKVMKLVNELFQPPEDEKKTTGGAATDAFQEKLQTAFMLSIVVLLIVVVSRAHRT</sequence>
<protein>
    <submittedName>
        <fullName evidence="1">Uncharacterized protein</fullName>
    </submittedName>
</protein>